<evidence type="ECO:0000259" key="5">
    <source>
        <dbReference type="Pfam" id="PF00135"/>
    </source>
</evidence>
<dbReference type="AlphaFoldDB" id="A0A0N5A5M3"/>
<protein>
    <submittedName>
        <fullName evidence="7">Acetylcholinesterase</fullName>
    </submittedName>
</protein>
<comment type="similarity">
    <text evidence="1">Belongs to the type-B carboxylesterase/lipase family.</text>
</comment>
<dbReference type="PANTHER" id="PTHR43918">
    <property type="entry name" value="ACETYLCHOLINESTERASE"/>
    <property type="match status" value="1"/>
</dbReference>
<evidence type="ECO:0000313" key="6">
    <source>
        <dbReference type="Proteomes" id="UP000038045"/>
    </source>
</evidence>
<dbReference type="PANTHER" id="PTHR43918:SF4">
    <property type="entry name" value="CARBOXYLIC ESTER HYDROLASE"/>
    <property type="match status" value="1"/>
</dbReference>
<dbReference type="STRING" id="131310.A0A0N5A5M3"/>
<dbReference type="InterPro" id="IPR050654">
    <property type="entry name" value="AChE-related_enzymes"/>
</dbReference>
<dbReference type="SUPFAM" id="SSF53474">
    <property type="entry name" value="alpha/beta-Hydrolases"/>
    <property type="match status" value="1"/>
</dbReference>
<keyword evidence="6" id="KW-1185">Reference proteome</keyword>
<evidence type="ECO:0000256" key="3">
    <source>
        <dbReference type="ARBA" id="ARBA00022801"/>
    </source>
</evidence>
<dbReference type="GO" id="GO:0003990">
    <property type="term" value="F:acetylcholinesterase activity"/>
    <property type="evidence" value="ECO:0007669"/>
    <property type="project" value="TreeGrafter"/>
</dbReference>
<dbReference type="GO" id="GO:0005615">
    <property type="term" value="C:extracellular space"/>
    <property type="evidence" value="ECO:0007669"/>
    <property type="project" value="TreeGrafter"/>
</dbReference>
<keyword evidence="4" id="KW-1015">Disulfide bond</keyword>
<evidence type="ECO:0000313" key="7">
    <source>
        <dbReference type="WBParaSite" id="PTRK_0001700300.1"/>
    </source>
</evidence>
<dbReference type="WBParaSite" id="PTRK_0001700300.1">
    <property type="protein sequence ID" value="PTRK_0001700300.1"/>
    <property type="gene ID" value="PTRK_0001700300"/>
</dbReference>
<sequence>MEEIKLGLKYLEVLYKWPIADIKRTFKTFKFSPGKTNRDRMITAISDFLFNCDNVHFAEKSSANNNSVTYYFEFNKKSTVNPWPEWMGAMHGYELEYVFGMPYVNSSIYNLTLLANEKQYANKIMGYYGSFAKLGYPDSNWHPYKPINTSKTNNSYCAILDKNLTKNNHVLQYRSILTDKCELLNEVAQNHPPRKPPSQSMLSYVYNWLSSSLSSLTLDNLKNQIMLYLSTSTNETNEETS</sequence>
<dbReference type="PRINTS" id="PR00878">
    <property type="entry name" value="CHOLNESTRASE"/>
</dbReference>
<dbReference type="GO" id="GO:0019695">
    <property type="term" value="P:choline metabolic process"/>
    <property type="evidence" value="ECO:0007669"/>
    <property type="project" value="TreeGrafter"/>
</dbReference>
<dbReference type="Proteomes" id="UP000038045">
    <property type="component" value="Unplaced"/>
</dbReference>
<evidence type="ECO:0000256" key="2">
    <source>
        <dbReference type="ARBA" id="ARBA00022487"/>
    </source>
</evidence>
<dbReference type="InterPro" id="IPR029058">
    <property type="entry name" value="AB_hydrolase_fold"/>
</dbReference>
<organism evidence="6 7">
    <name type="scientific">Parastrongyloides trichosuri</name>
    <name type="common">Possum-specific nematode worm</name>
    <dbReference type="NCBI Taxonomy" id="131310"/>
    <lineage>
        <taxon>Eukaryota</taxon>
        <taxon>Metazoa</taxon>
        <taxon>Ecdysozoa</taxon>
        <taxon>Nematoda</taxon>
        <taxon>Chromadorea</taxon>
        <taxon>Rhabditida</taxon>
        <taxon>Tylenchina</taxon>
        <taxon>Panagrolaimomorpha</taxon>
        <taxon>Strongyloidoidea</taxon>
        <taxon>Strongyloididae</taxon>
        <taxon>Parastrongyloides</taxon>
    </lineage>
</organism>
<dbReference type="GO" id="GO:0006581">
    <property type="term" value="P:acetylcholine catabolic process"/>
    <property type="evidence" value="ECO:0007669"/>
    <property type="project" value="TreeGrafter"/>
</dbReference>
<dbReference type="GO" id="GO:0005886">
    <property type="term" value="C:plasma membrane"/>
    <property type="evidence" value="ECO:0007669"/>
    <property type="project" value="TreeGrafter"/>
</dbReference>
<feature type="domain" description="Carboxylesterase type B" evidence="5">
    <location>
        <begin position="34"/>
        <end position="164"/>
    </location>
</feature>
<evidence type="ECO:0000256" key="1">
    <source>
        <dbReference type="ARBA" id="ARBA00005964"/>
    </source>
</evidence>
<accession>A0A0N5A5M3</accession>
<dbReference type="Gene3D" id="3.40.50.1820">
    <property type="entry name" value="alpha/beta hydrolase"/>
    <property type="match status" value="1"/>
</dbReference>
<dbReference type="InterPro" id="IPR000997">
    <property type="entry name" value="Cholinesterase"/>
</dbReference>
<name>A0A0N5A5M3_PARTI</name>
<keyword evidence="3" id="KW-0378">Hydrolase</keyword>
<dbReference type="Pfam" id="PF00135">
    <property type="entry name" value="COesterase"/>
    <property type="match status" value="1"/>
</dbReference>
<keyword evidence="2" id="KW-0719">Serine esterase</keyword>
<evidence type="ECO:0000256" key="4">
    <source>
        <dbReference type="ARBA" id="ARBA00023157"/>
    </source>
</evidence>
<proteinExistence type="inferred from homology"/>
<reference evidence="7" key="1">
    <citation type="submission" date="2017-02" db="UniProtKB">
        <authorList>
            <consortium name="WormBaseParasite"/>
        </authorList>
    </citation>
    <scope>IDENTIFICATION</scope>
</reference>
<dbReference type="InterPro" id="IPR002018">
    <property type="entry name" value="CarbesteraseB"/>
</dbReference>